<dbReference type="GO" id="GO:0016757">
    <property type="term" value="F:glycosyltransferase activity"/>
    <property type="evidence" value="ECO:0007669"/>
    <property type="project" value="UniProtKB-KW"/>
</dbReference>
<dbReference type="PANTHER" id="PTHR43630">
    <property type="entry name" value="POLY-BETA-1,6-N-ACETYL-D-GLUCOSAMINE SYNTHASE"/>
    <property type="match status" value="1"/>
</dbReference>
<proteinExistence type="inferred from homology"/>
<dbReference type="AlphaFoldDB" id="A0A937KEI3"/>
<dbReference type="InterPro" id="IPR029044">
    <property type="entry name" value="Nucleotide-diphossugar_trans"/>
</dbReference>
<dbReference type="Proteomes" id="UP000614216">
    <property type="component" value="Unassembled WGS sequence"/>
</dbReference>
<dbReference type="CDD" id="cd04196">
    <property type="entry name" value="GT_2_like_d"/>
    <property type="match status" value="1"/>
</dbReference>
<dbReference type="EMBL" id="JAEUGD010000067">
    <property type="protein sequence ID" value="MBL6449792.1"/>
    <property type="molecule type" value="Genomic_DNA"/>
</dbReference>
<dbReference type="PANTHER" id="PTHR43630:SF1">
    <property type="entry name" value="POLY-BETA-1,6-N-ACETYL-D-GLUCOSAMINE SYNTHASE"/>
    <property type="match status" value="1"/>
</dbReference>
<evidence type="ECO:0000259" key="4">
    <source>
        <dbReference type="Pfam" id="PF00535"/>
    </source>
</evidence>
<sequence>MTKISVCIATHNGEKYIREQIDSILPQLSVHDEIIVSDDGSTDTTISILLSYRDKRIKIVECSWANSPIKNFENALNYCSGDIIFLSDQDDIWLAGKAKTMIQALETNDLVMSDCYVVNEKLQPLHQSLFFINKARTGFWKNLWKNSYTGCCMAFSRKVLNKTLPFPKDIPMHDQWIGLVGELFFRTTIINKKLTLYRRHDSTATRTGYKSSYDLISKIKFRFKLLKNLILLYR</sequence>
<evidence type="ECO:0000313" key="6">
    <source>
        <dbReference type="Proteomes" id="UP000614216"/>
    </source>
</evidence>
<comment type="similarity">
    <text evidence="1">Belongs to the glycosyltransferase 2 family.</text>
</comment>
<feature type="domain" description="Glycosyltransferase 2-like" evidence="4">
    <location>
        <begin position="5"/>
        <end position="162"/>
    </location>
</feature>
<evidence type="ECO:0000256" key="3">
    <source>
        <dbReference type="ARBA" id="ARBA00022679"/>
    </source>
</evidence>
<name>A0A937KEI3_9BACT</name>
<dbReference type="InterPro" id="IPR001173">
    <property type="entry name" value="Glyco_trans_2-like"/>
</dbReference>
<evidence type="ECO:0000256" key="1">
    <source>
        <dbReference type="ARBA" id="ARBA00006739"/>
    </source>
</evidence>
<dbReference type="Pfam" id="PF00535">
    <property type="entry name" value="Glycos_transf_2"/>
    <property type="match status" value="1"/>
</dbReference>
<dbReference type="Gene3D" id="3.90.550.10">
    <property type="entry name" value="Spore Coat Polysaccharide Biosynthesis Protein SpsA, Chain A"/>
    <property type="match status" value="1"/>
</dbReference>
<accession>A0A937KEI3</accession>
<comment type="caution">
    <text evidence="5">The sequence shown here is derived from an EMBL/GenBank/DDBJ whole genome shotgun (WGS) entry which is preliminary data.</text>
</comment>
<protein>
    <submittedName>
        <fullName evidence="5">Glycosyltransferase family 2 protein</fullName>
    </submittedName>
</protein>
<keyword evidence="6" id="KW-1185">Reference proteome</keyword>
<evidence type="ECO:0000256" key="2">
    <source>
        <dbReference type="ARBA" id="ARBA00022676"/>
    </source>
</evidence>
<evidence type="ECO:0000313" key="5">
    <source>
        <dbReference type="EMBL" id="MBL6449792.1"/>
    </source>
</evidence>
<keyword evidence="3" id="KW-0808">Transferase</keyword>
<organism evidence="5 6">
    <name type="scientific">Fulvivirga marina</name>
    <dbReference type="NCBI Taxonomy" id="2494733"/>
    <lineage>
        <taxon>Bacteria</taxon>
        <taxon>Pseudomonadati</taxon>
        <taxon>Bacteroidota</taxon>
        <taxon>Cytophagia</taxon>
        <taxon>Cytophagales</taxon>
        <taxon>Fulvivirgaceae</taxon>
        <taxon>Fulvivirga</taxon>
    </lineage>
</organism>
<dbReference type="SUPFAM" id="SSF53448">
    <property type="entry name" value="Nucleotide-diphospho-sugar transferases"/>
    <property type="match status" value="1"/>
</dbReference>
<gene>
    <name evidence="5" type="ORF">JMN32_26005</name>
</gene>
<reference evidence="5" key="1">
    <citation type="submission" date="2021-01" db="EMBL/GenBank/DDBJ databases">
        <title>Fulvivirga kasyanovii gen. nov., sp nov., a novel member of the phylum Bacteroidetes isolated from seawater in a mussel farm.</title>
        <authorList>
            <person name="Zhao L.-H."/>
            <person name="Wang Z.-J."/>
        </authorList>
    </citation>
    <scope>NUCLEOTIDE SEQUENCE</scope>
    <source>
        <strain evidence="5">29W222</strain>
    </source>
</reference>
<keyword evidence="2" id="KW-0328">Glycosyltransferase</keyword>